<gene>
    <name evidence="1" type="ORF">SAMN04488057_103315</name>
</gene>
<proteinExistence type="predicted"/>
<sequence length="63" mass="7587">MFLVDDKKETGNEIPGYDTGARYLYINYFYALINNINSRKPLYHFHFYRSNLVIFGKIIQNLY</sequence>
<protein>
    <submittedName>
        <fullName evidence="1">Uncharacterized protein</fullName>
    </submittedName>
</protein>
<reference evidence="1 2" key="1">
    <citation type="submission" date="2016-11" db="EMBL/GenBank/DDBJ databases">
        <authorList>
            <person name="Jaros S."/>
            <person name="Januszkiewicz K."/>
            <person name="Wedrychowicz H."/>
        </authorList>
    </citation>
    <scope>NUCLEOTIDE SEQUENCE [LARGE SCALE GENOMIC DNA]</scope>
    <source>
        <strain evidence="1 2">CGMCC 1.6102</strain>
    </source>
</reference>
<accession>A0A1M7LK02</accession>
<dbReference type="AlphaFoldDB" id="A0A1M7LK02"/>
<keyword evidence="2" id="KW-1185">Reference proteome</keyword>
<evidence type="ECO:0000313" key="1">
    <source>
        <dbReference type="EMBL" id="SHM78428.1"/>
    </source>
</evidence>
<organism evidence="1 2">
    <name type="scientific">Cyclobacterium lianum</name>
    <dbReference type="NCBI Taxonomy" id="388280"/>
    <lineage>
        <taxon>Bacteria</taxon>
        <taxon>Pseudomonadati</taxon>
        <taxon>Bacteroidota</taxon>
        <taxon>Cytophagia</taxon>
        <taxon>Cytophagales</taxon>
        <taxon>Cyclobacteriaceae</taxon>
        <taxon>Cyclobacterium</taxon>
    </lineage>
</organism>
<dbReference type="EMBL" id="FRCY01000003">
    <property type="protein sequence ID" value="SHM78428.1"/>
    <property type="molecule type" value="Genomic_DNA"/>
</dbReference>
<dbReference type="STRING" id="388280.SAMN04488057_103315"/>
<name>A0A1M7LK02_9BACT</name>
<evidence type="ECO:0000313" key="2">
    <source>
        <dbReference type="Proteomes" id="UP000184513"/>
    </source>
</evidence>
<dbReference type="Proteomes" id="UP000184513">
    <property type="component" value="Unassembled WGS sequence"/>
</dbReference>